<dbReference type="GO" id="GO:0006465">
    <property type="term" value="P:signal peptide processing"/>
    <property type="evidence" value="ECO:0007669"/>
    <property type="project" value="InterPro"/>
</dbReference>
<dbReference type="SUPFAM" id="SSF51306">
    <property type="entry name" value="LexA/Signal peptidase"/>
    <property type="match status" value="1"/>
</dbReference>
<evidence type="ECO:0000256" key="3">
    <source>
        <dbReference type="ARBA" id="ARBA00009370"/>
    </source>
</evidence>
<dbReference type="Pfam" id="PF10502">
    <property type="entry name" value="Peptidase_S26"/>
    <property type="match status" value="1"/>
</dbReference>
<dbReference type="RefSeq" id="WP_110063397.1">
    <property type="nucleotide sequence ID" value="NZ_QGTW01000001.1"/>
</dbReference>
<evidence type="ECO:0000313" key="15">
    <source>
        <dbReference type="EMBL" id="PWW32476.1"/>
    </source>
</evidence>
<sequence length="181" mass="20646">MTKKKSETFEWVKSIMVAVVLVFIIRSFFFTPIVVDGESMNPTLQNKDRMVVTKIGEPKRFDIVVFHAPDGEDYIKRVIGLPGDRVEYKNDVLYVNGKAYDEPYLKIYKERISQGSLTDSFTLKETAVGSDTVPKGHLFVLGDNRRHSKDSRDIGAIPLEEVIGTTKIVYYPINEIKIIKK</sequence>
<comment type="catalytic activity">
    <reaction evidence="1 12">
        <text>Cleavage of hydrophobic, N-terminal signal or leader sequences from secreted and periplasmic proteins.</text>
        <dbReference type="EC" id="3.4.21.89"/>
    </reaction>
</comment>
<feature type="active site" evidence="11">
    <location>
        <position position="39"/>
    </location>
</feature>
<keyword evidence="5" id="KW-1003">Cell membrane</keyword>
<dbReference type="GO" id="GO:0009003">
    <property type="term" value="F:signal peptidase activity"/>
    <property type="evidence" value="ECO:0007669"/>
    <property type="project" value="UniProtKB-EC"/>
</dbReference>
<gene>
    <name evidence="15" type="ORF">DFO73_101741</name>
</gene>
<evidence type="ECO:0000256" key="12">
    <source>
        <dbReference type="RuleBase" id="RU003993"/>
    </source>
</evidence>
<evidence type="ECO:0000256" key="10">
    <source>
        <dbReference type="ARBA" id="ARBA00023136"/>
    </source>
</evidence>
<evidence type="ECO:0000313" key="16">
    <source>
        <dbReference type="Proteomes" id="UP000247150"/>
    </source>
</evidence>
<dbReference type="EMBL" id="QGTW01000001">
    <property type="protein sequence ID" value="PWW32476.1"/>
    <property type="molecule type" value="Genomic_DNA"/>
</dbReference>
<dbReference type="FunFam" id="2.10.109.10:FF:000008">
    <property type="entry name" value="Signal peptidase I"/>
    <property type="match status" value="1"/>
</dbReference>
<dbReference type="Gene3D" id="2.10.109.10">
    <property type="entry name" value="Umud Fragment, subunit A"/>
    <property type="match status" value="1"/>
</dbReference>
<evidence type="ECO:0000256" key="1">
    <source>
        <dbReference type="ARBA" id="ARBA00000677"/>
    </source>
</evidence>
<proteinExistence type="inferred from homology"/>
<dbReference type="PROSITE" id="PS00501">
    <property type="entry name" value="SPASE_I_1"/>
    <property type="match status" value="1"/>
</dbReference>
<evidence type="ECO:0000256" key="2">
    <source>
        <dbReference type="ARBA" id="ARBA00004401"/>
    </source>
</evidence>
<evidence type="ECO:0000256" key="8">
    <source>
        <dbReference type="ARBA" id="ARBA00022801"/>
    </source>
</evidence>
<dbReference type="PANTHER" id="PTHR43390:SF8">
    <property type="entry name" value="SIGNAL PEPTIDASE I"/>
    <property type="match status" value="1"/>
</dbReference>
<comment type="similarity">
    <text evidence="3 13">Belongs to the peptidase S26 family.</text>
</comment>
<dbReference type="PRINTS" id="PR00727">
    <property type="entry name" value="LEADERPTASE"/>
</dbReference>
<dbReference type="PROSITE" id="PS00761">
    <property type="entry name" value="SPASE_I_3"/>
    <property type="match status" value="1"/>
</dbReference>
<evidence type="ECO:0000256" key="6">
    <source>
        <dbReference type="ARBA" id="ARBA00022670"/>
    </source>
</evidence>
<dbReference type="PROSITE" id="PS00760">
    <property type="entry name" value="SPASE_I_2"/>
    <property type="match status" value="1"/>
</dbReference>
<dbReference type="InterPro" id="IPR036286">
    <property type="entry name" value="LexA/Signal_pep-like_sf"/>
</dbReference>
<evidence type="ECO:0000256" key="5">
    <source>
        <dbReference type="ARBA" id="ARBA00022475"/>
    </source>
</evidence>
<feature type="transmembrane region" description="Helical" evidence="12">
    <location>
        <begin position="12"/>
        <end position="35"/>
    </location>
</feature>
<evidence type="ECO:0000256" key="9">
    <source>
        <dbReference type="ARBA" id="ARBA00022989"/>
    </source>
</evidence>
<dbReference type="AlphaFoldDB" id="A0A2V3A6S2"/>
<dbReference type="InterPro" id="IPR019758">
    <property type="entry name" value="Pept_S26A_signal_pept_1_CS"/>
</dbReference>
<evidence type="ECO:0000259" key="14">
    <source>
        <dbReference type="Pfam" id="PF10502"/>
    </source>
</evidence>
<dbReference type="Proteomes" id="UP000247150">
    <property type="component" value="Unassembled WGS sequence"/>
</dbReference>
<feature type="domain" description="Peptidase S26" evidence="14">
    <location>
        <begin position="9"/>
        <end position="171"/>
    </location>
</feature>
<keyword evidence="8 12" id="KW-0378">Hydrolase</keyword>
<accession>A0A2V3A6S2</accession>
<feature type="active site" evidence="11">
    <location>
        <position position="76"/>
    </location>
</feature>
<evidence type="ECO:0000256" key="13">
    <source>
        <dbReference type="RuleBase" id="RU362042"/>
    </source>
</evidence>
<keyword evidence="7 12" id="KW-0812">Transmembrane</keyword>
<keyword evidence="10 12" id="KW-0472">Membrane</keyword>
<comment type="subcellular location">
    <subcellularLocation>
        <location evidence="2">Cell membrane</location>
        <topology evidence="2">Single-pass type II membrane protein</topology>
    </subcellularLocation>
    <subcellularLocation>
        <location evidence="13">Membrane</location>
        <topology evidence="13">Single-pass type II membrane protein</topology>
    </subcellularLocation>
</comment>
<reference evidence="15 16" key="1">
    <citation type="submission" date="2018-05" db="EMBL/GenBank/DDBJ databases">
        <title>Freshwater and sediment microbial communities from various areas in North America, analyzing microbe dynamics in response to fracking.</title>
        <authorList>
            <person name="Lamendella R."/>
        </authorList>
    </citation>
    <scope>NUCLEOTIDE SEQUENCE [LARGE SCALE GENOMIC DNA]</scope>
    <source>
        <strain evidence="15 16">15_TX</strain>
    </source>
</reference>
<dbReference type="NCBIfam" id="TIGR02227">
    <property type="entry name" value="sigpep_I_bact"/>
    <property type="match status" value="1"/>
</dbReference>
<dbReference type="PANTHER" id="PTHR43390">
    <property type="entry name" value="SIGNAL PEPTIDASE I"/>
    <property type="match status" value="1"/>
</dbReference>
<organism evidence="15 16">
    <name type="scientific">Cytobacillus oceanisediminis</name>
    <dbReference type="NCBI Taxonomy" id="665099"/>
    <lineage>
        <taxon>Bacteria</taxon>
        <taxon>Bacillati</taxon>
        <taxon>Bacillota</taxon>
        <taxon>Bacilli</taxon>
        <taxon>Bacillales</taxon>
        <taxon>Bacillaceae</taxon>
        <taxon>Cytobacillus</taxon>
    </lineage>
</organism>
<dbReference type="InterPro" id="IPR019757">
    <property type="entry name" value="Pept_S26A_signal_pept_1_Lys-AS"/>
</dbReference>
<protein>
    <recommendedName>
        <fullName evidence="4 12">Signal peptidase I</fullName>
        <ecNumber evidence="4 12">3.4.21.89</ecNumber>
    </recommendedName>
</protein>
<evidence type="ECO:0000256" key="11">
    <source>
        <dbReference type="PIRSR" id="PIRSR600223-1"/>
    </source>
</evidence>
<name>A0A2V3A6S2_9BACI</name>
<evidence type="ECO:0000256" key="4">
    <source>
        <dbReference type="ARBA" id="ARBA00013208"/>
    </source>
</evidence>
<keyword evidence="9 12" id="KW-1133">Transmembrane helix</keyword>
<dbReference type="InterPro" id="IPR019533">
    <property type="entry name" value="Peptidase_S26"/>
</dbReference>
<comment type="caution">
    <text evidence="15">The sequence shown here is derived from an EMBL/GenBank/DDBJ whole genome shotgun (WGS) entry which is preliminary data.</text>
</comment>
<dbReference type="GO" id="GO:0005886">
    <property type="term" value="C:plasma membrane"/>
    <property type="evidence" value="ECO:0007669"/>
    <property type="project" value="UniProtKB-SubCell"/>
</dbReference>
<evidence type="ECO:0000256" key="7">
    <source>
        <dbReference type="ARBA" id="ARBA00022692"/>
    </source>
</evidence>
<dbReference type="OrthoDB" id="9802919at2"/>
<dbReference type="InterPro" id="IPR019756">
    <property type="entry name" value="Pept_S26A_signal_pept_1_Ser-AS"/>
</dbReference>
<dbReference type="CDD" id="cd06530">
    <property type="entry name" value="S26_SPase_I"/>
    <property type="match status" value="1"/>
</dbReference>
<dbReference type="GO" id="GO:0004252">
    <property type="term" value="F:serine-type endopeptidase activity"/>
    <property type="evidence" value="ECO:0007669"/>
    <property type="project" value="InterPro"/>
</dbReference>
<dbReference type="EC" id="3.4.21.89" evidence="4 12"/>
<dbReference type="InterPro" id="IPR000223">
    <property type="entry name" value="Pept_S26A_signal_pept_1"/>
</dbReference>
<keyword evidence="6 12" id="KW-0645">Protease</keyword>